<comment type="caution">
    <text evidence="1">The sequence shown here is derived from an EMBL/GenBank/DDBJ whole genome shotgun (WGS) entry which is preliminary data.</text>
</comment>
<organism evidence="1 2">
    <name type="scientific">Nesterenkonia rhizosphaerae</name>
    <dbReference type="NCBI Taxonomy" id="1348272"/>
    <lineage>
        <taxon>Bacteria</taxon>
        <taxon>Bacillati</taxon>
        <taxon>Actinomycetota</taxon>
        <taxon>Actinomycetes</taxon>
        <taxon>Micrococcales</taxon>
        <taxon>Micrococcaceae</taxon>
        <taxon>Nesterenkonia</taxon>
    </lineage>
</organism>
<evidence type="ECO:0000313" key="2">
    <source>
        <dbReference type="Proteomes" id="UP001500368"/>
    </source>
</evidence>
<dbReference type="EMBL" id="BAABLW010000007">
    <property type="protein sequence ID" value="GAA4924750.1"/>
    <property type="molecule type" value="Genomic_DNA"/>
</dbReference>
<keyword evidence="2" id="KW-1185">Reference proteome</keyword>
<name>A0ABP9G0V3_9MICC</name>
<reference evidence="2" key="1">
    <citation type="journal article" date="2019" name="Int. J. Syst. Evol. Microbiol.">
        <title>The Global Catalogue of Microorganisms (GCM) 10K type strain sequencing project: providing services to taxonomists for standard genome sequencing and annotation.</title>
        <authorList>
            <consortium name="The Broad Institute Genomics Platform"/>
            <consortium name="The Broad Institute Genome Sequencing Center for Infectious Disease"/>
            <person name="Wu L."/>
            <person name="Ma J."/>
        </authorList>
    </citation>
    <scope>NUCLEOTIDE SEQUENCE [LARGE SCALE GENOMIC DNA]</scope>
    <source>
        <strain evidence="2">JCM 19129</strain>
    </source>
</reference>
<proteinExistence type="predicted"/>
<accession>A0ABP9G0V3</accession>
<gene>
    <name evidence="1" type="ORF">GCM10025790_22520</name>
</gene>
<dbReference type="Proteomes" id="UP001500368">
    <property type="component" value="Unassembled WGS sequence"/>
</dbReference>
<sequence length="100" mass="11475">MSAHSTSNTLETTEAEDRRIARNIAASLRRLFPYRRFLYTNPDEREASIWVREGWIDVAYRGPGLYEARLERHKVTADTARKAVEAVLEAQKTADESLAH</sequence>
<evidence type="ECO:0000313" key="1">
    <source>
        <dbReference type="EMBL" id="GAA4924750.1"/>
    </source>
</evidence>
<dbReference type="RefSeq" id="WP_345478102.1">
    <property type="nucleotide sequence ID" value="NZ_BAABLW010000007.1"/>
</dbReference>
<protein>
    <submittedName>
        <fullName evidence="1">Uncharacterized protein</fullName>
    </submittedName>
</protein>